<dbReference type="AlphaFoldDB" id="A0AAV9ZTB2"/>
<dbReference type="InterPro" id="IPR037238">
    <property type="entry name" value="YbiA-like_sf"/>
</dbReference>
<dbReference type="Proteomes" id="UP001362999">
    <property type="component" value="Unassembled WGS sequence"/>
</dbReference>
<gene>
    <name evidence="2" type="ORF">R3P38DRAFT_3373173</name>
</gene>
<dbReference type="InterPro" id="IPR012816">
    <property type="entry name" value="NADAR"/>
</dbReference>
<dbReference type="Gene3D" id="1.10.357.40">
    <property type="entry name" value="YbiA-like"/>
    <property type="match status" value="1"/>
</dbReference>
<dbReference type="SUPFAM" id="SSF143990">
    <property type="entry name" value="YbiA-like"/>
    <property type="match status" value="1"/>
</dbReference>
<keyword evidence="3" id="KW-1185">Reference proteome</keyword>
<sequence length="286" mass="32480">MRTKKRGCRRKERIPPYVRIRNSFDLTKSYMPQLTLAQSFARGGPLKKAEATPTPSKIEIVRKKPPEKSCLDQMALIADFDQFTLHPVTYNGVIHTLLEFQSIHSLIRLVRSFIQPLNISSRRSMVVPWHSTRPRRTNPIADTAEDAFDFAHGHKASMEEALFLKFSQYPPLQQELLLTGDSELCQDSMNDSFWGVGADLLGRNELGLALERVRENLGGAKAPIRNVKQCQNCRRKPRSGQSLYCGSSCLRADISTVPPLCPQCRRRPQIGQLRFCGETCRKLAQR</sequence>
<name>A0AAV9ZTB2_9AGAR</name>
<comment type="caution">
    <text evidence="2">The sequence shown here is derived from an EMBL/GenBank/DDBJ whole genome shotgun (WGS) entry which is preliminary data.</text>
</comment>
<organism evidence="2 3">
    <name type="scientific">Favolaschia claudopus</name>
    <dbReference type="NCBI Taxonomy" id="2862362"/>
    <lineage>
        <taxon>Eukaryota</taxon>
        <taxon>Fungi</taxon>
        <taxon>Dikarya</taxon>
        <taxon>Basidiomycota</taxon>
        <taxon>Agaricomycotina</taxon>
        <taxon>Agaricomycetes</taxon>
        <taxon>Agaricomycetidae</taxon>
        <taxon>Agaricales</taxon>
        <taxon>Marasmiineae</taxon>
        <taxon>Mycenaceae</taxon>
        <taxon>Favolaschia</taxon>
    </lineage>
</organism>
<evidence type="ECO:0000313" key="2">
    <source>
        <dbReference type="EMBL" id="KAK6992219.1"/>
    </source>
</evidence>
<accession>A0AAV9ZTB2</accession>
<evidence type="ECO:0000313" key="3">
    <source>
        <dbReference type="Proteomes" id="UP001362999"/>
    </source>
</evidence>
<protein>
    <submittedName>
        <fullName evidence="2">DUF1768 domain-containing protein</fullName>
    </submittedName>
</protein>
<dbReference type="CDD" id="cd15457">
    <property type="entry name" value="NADAR"/>
    <property type="match status" value="1"/>
</dbReference>
<reference evidence="2 3" key="1">
    <citation type="journal article" date="2024" name="J Genomics">
        <title>Draft genome sequencing and assembly of Favolaschia claudopus CIRM-BRFM 2984 isolated from oak limbs.</title>
        <authorList>
            <person name="Navarro D."/>
            <person name="Drula E."/>
            <person name="Chaduli D."/>
            <person name="Cazenave R."/>
            <person name="Ahrendt S."/>
            <person name="Wang J."/>
            <person name="Lipzen A."/>
            <person name="Daum C."/>
            <person name="Barry K."/>
            <person name="Grigoriev I.V."/>
            <person name="Favel A."/>
            <person name="Rosso M.N."/>
            <person name="Martin F."/>
        </authorList>
    </citation>
    <scope>NUCLEOTIDE SEQUENCE [LARGE SCALE GENOMIC DNA]</scope>
    <source>
        <strain evidence="2 3">CIRM-BRFM 2984</strain>
    </source>
</reference>
<dbReference type="EMBL" id="JAWWNJ010000112">
    <property type="protein sequence ID" value="KAK6992219.1"/>
    <property type="molecule type" value="Genomic_DNA"/>
</dbReference>
<evidence type="ECO:0000259" key="1">
    <source>
        <dbReference type="Pfam" id="PF08719"/>
    </source>
</evidence>
<dbReference type="Pfam" id="PF08719">
    <property type="entry name" value="NADAR"/>
    <property type="match status" value="1"/>
</dbReference>
<proteinExistence type="predicted"/>
<feature type="domain" description="NADAR" evidence="1">
    <location>
        <begin position="132"/>
        <end position="217"/>
    </location>
</feature>